<keyword evidence="1" id="KW-0732">Signal</keyword>
<sequence>MIDGGRALVVRLFVANLLLIQPAHNMLRDEPDVADPHIDEISDFAVTKVQATDLTSLHVERVDDIGAVQKTVFDRIHGDPRDIPAVILAGSESTSYTPATKHGILKGTYREH</sequence>
<proteinExistence type="predicted"/>
<dbReference type="AlphaFoldDB" id="A0AAE0YBG3"/>
<feature type="chain" id="PRO_5041971146" evidence="1">
    <location>
        <begin position="26"/>
        <end position="112"/>
    </location>
</feature>
<organism evidence="2 3">
    <name type="scientific">Elysia crispata</name>
    <name type="common">lettuce slug</name>
    <dbReference type="NCBI Taxonomy" id="231223"/>
    <lineage>
        <taxon>Eukaryota</taxon>
        <taxon>Metazoa</taxon>
        <taxon>Spiralia</taxon>
        <taxon>Lophotrochozoa</taxon>
        <taxon>Mollusca</taxon>
        <taxon>Gastropoda</taxon>
        <taxon>Heterobranchia</taxon>
        <taxon>Euthyneura</taxon>
        <taxon>Panpulmonata</taxon>
        <taxon>Sacoglossa</taxon>
        <taxon>Placobranchoidea</taxon>
        <taxon>Plakobranchidae</taxon>
        <taxon>Elysia</taxon>
    </lineage>
</organism>
<protein>
    <submittedName>
        <fullName evidence="2">Uncharacterized protein</fullName>
    </submittedName>
</protein>
<evidence type="ECO:0000313" key="3">
    <source>
        <dbReference type="Proteomes" id="UP001283361"/>
    </source>
</evidence>
<feature type="signal peptide" evidence="1">
    <location>
        <begin position="1"/>
        <end position="25"/>
    </location>
</feature>
<comment type="caution">
    <text evidence="2">The sequence shown here is derived from an EMBL/GenBank/DDBJ whole genome shotgun (WGS) entry which is preliminary data.</text>
</comment>
<keyword evidence="3" id="KW-1185">Reference proteome</keyword>
<name>A0AAE0YBG3_9GAST</name>
<reference evidence="2" key="1">
    <citation type="journal article" date="2023" name="G3 (Bethesda)">
        <title>A reference genome for the long-term kleptoplast-retaining sea slug Elysia crispata morphotype clarki.</title>
        <authorList>
            <person name="Eastman K.E."/>
            <person name="Pendleton A.L."/>
            <person name="Shaikh M.A."/>
            <person name="Suttiyut T."/>
            <person name="Ogas R."/>
            <person name="Tomko P."/>
            <person name="Gavelis G."/>
            <person name="Widhalm J.R."/>
            <person name="Wisecaver J.H."/>
        </authorList>
    </citation>
    <scope>NUCLEOTIDE SEQUENCE</scope>
    <source>
        <strain evidence="2">ECLA1</strain>
    </source>
</reference>
<evidence type="ECO:0000313" key="2">
    <source>
        <dbReference type="EMBL" id="KAK3739558.1"/>
    </source>
</evidence>
<gene>
    <name evidence="2" type="ORF">RRG08_006381</name>
</gene>
<evidence type="ECO:0000256" key="1">
    <source>
        <dbReference type="SAM" id="SignalP"/>
    </source>
</evidence>
<dbReference type="EMBL" id="JAWDGP010006514">
    <property type="protein sequence ID" value="KAK3739558.1"/>
    <property type="molecule type" value="Genomic_DNA"/>
</dbReference>
<dbReference type="Proteomes" id="UP001283361">
    <property type="component" value="Unassembled WGS sequence"/>
</dbReference>
<accession>A0AAE0YBG3</accession>